<protein>
    <submittedName>
        <fullName evidence="1">Uncharacterized protein</fullName>
    </submittedName>
</protein>
<proteinExistence type="predicted"/>
<sequence length="89" mass="9461">MELKCFLCNTVGAVCESADHGNRQRITCVAPGCGNYVITSGAIQRLEEGGPNKEVLVELVRLANERTGVLDISVASDGLLQTTEILPMA</sequence>
<dbReference type="AlphaFoldDB" id="A0A6L6QC86"/>
<name>A0A6L6QC86_9BURK</name>
<reference evidence="1 2" key="1">
    <citation type="submission" date="2019-11" db="EMBL/GenBank/DDBJ databases">
        <title>Type strains purchased from KCTC, JCM and DSMZ.</title>
        <authorList>
            <person name="Lu H."/>
        </authorList>
    </citation>
    <scope>NUCLEOTIDE SEQUENCE [LARGE SCALE GENOMIC DNA]</scope>
    <source>
        <strain evidence="1 2">JCM 31587</strain>
    </source>
</reference>
<gene>
    <name evidence="1" type="ORF">GM658_05890</name>
</gene>
<dbReference type="OrthoDB" id="9865398at2"/>
<dbReference type="Proteomes" id="UP000472320">
    <property type="component" value="Unassembled WGS sequence"/>
</dbReference>
<evidence type="ECO:0000313" key="1">
    <source>
        <dbReference type="EMBL" id="MTW10128.1"/>
    </source>
</evidence>
<dbReference type="RefSeq" id="WP_155453063.1">
    <property type="nucleotide sequence ID" value="NZ_WNKX01000003.1"/>
</dbReference>
<evidence type="ECO:0000313" key="2">
    <source>
        <dbReference type="Proteomes" id="UP000472320"/>
    </source>
</evidence>
<accession>A0A6L6QC86</accession>
<comment type="caution">
    <text evidence="1">The sequence shown here is derived from an EMBL/GenBank/DDBJ whole genome shotgun (WGS) entry which is preliminary data.</text>
</comment>
<dbReference type="EMBL" id="WNKX01000003">
    <property type="protein sequence ID" value="MTW10128.1"/>
    <property type="molecule type" value="Genomic_DNA"/>
</dbReference>
<organism evidence="1 2">
    <name type="scientific">Massilia eburnea</name>
    <dbReference type="NCBI Taxonomy" id="1776165"/>
    <lineage>
        <taxon>Bacteria</taxon>
        <taxon>Pseudomonadati</taxon>
        <taxon>Pseudomonadota</taxon>
        <taxon>Betaproteobacteria</taxon>
        <taxon>Burkholderiales</taxon>
        <taxon>Oxalobacteraceae</taxon>
        <taxon>Telluria group</taxon>
        <taxon>Massilia</taxon>
    </lineage>
</organism>
<keyword evidence="2" id="KW-1185">Reference proteome</keyword>